<evidence type="ECO:0008006" key="4">
    <source>
        <dbReference type="Google" id="ProtNLM"/>
    </source>
</evidence>
<keyword evidence="3" id="KW-1185">Reference proteome</keyword>
<evidence type="ECO:0000256" key="1">
    <source>
        <dbReference type="SAM" id="SignalP"/>
    </source>
</evidence>
<proteinExistence type="predicted"/>
<dbReference type="AlphaFoldDB" id="Q3A1Q9"/>
<dbReference type="eggNOG" id="COG3040">
    <property type="taxonomic scope" value="Bacteria"/>
</dbReference>
<protein>
    <recommendedName>
        <fullName evidence="4">Lipocalin-like domain-containing protein</fullName>
    </recommendedName>
</protein>
<evidence type="ECO:0000313" key="2">
    <source>
        <dbReference type="EMBL" id="ABA89698.1"/>
    </source>
</evidence>
<dbReference type="Proteomes" id="UP000002534">
    <property type="component" value="Chromosome"/>
</dbReference>
<evidence type="ECO:0000313" key="3">
    <source>
        <dbReference type="Proteomes" id="UP000002534"/>
    </source>
</evidence>
<accession>Q3A1Q9</accession>
<dbReference type="PROSITE" id="PS51257">
    <property type="entry name" value="PROKAR_LIPOPROTEIN"/>
    <property type="match status" value="1"/>
</dbReference>
<dbReference type="EMBL" id="CP000142">
    <property type="protein sequence ID" value="ABA89698.1"/>
    <property type="molecule type" value="Genomic_DNA"/>
</dbReference>
<organism evidence="2 3">
    <name type="scientific">Syntrophotalea carbinolica (strain DSM 2380 / NBRC 103641 / GraBd1)</name>
    <name type="common">Pelobacter carbinolicus</name>
    <dbReference type="NCBI Taxonomy" id="338963"/>
    <lineage>
        <taxon>Bacteria</taxon>
        <taxon>Pseudomonadati</taxon>
        <taxon>Thermodesulfobacteriota</taxon>
        <taxon>Desulfuromonadia</taxon>
        <taxon>Desulfuromonadales</taxon>
        <taxon>Syntrophotaleaceae</taxon>
        <taxon>Syntrophotalea</taxon>
    </lineage>
</organism>
<feature type="chain" id="PRO_5004223516" description="Lipocalin-like domain-containing protein" evidence="1">
    <location>
        <begin position="23"/>
        <end position="140"/>
    </location>
</feature>
<keyword evidence="1" id="KW-0732">Signal</keyword>
<gene>
    <name evidence="2" type="ordered locus">Pcar_2459</name>
</gene>
<feature type="signal peptide" evidence="1">
    <location>
        <begin position="1"/>
        <end position="22"/>
    </location>
</feature>
<name>Q3A1Q9_SYNC1</name>
<dbReference type="RefSeq" id="WP_011342225.1">
    <property type="nucleotide sequence ID" value="NC_007498.2"/>
</dbReference>
<dbReference type="KEGG" id="pca:Pcar_2459"/>
<sequence length="140" mass="15641">MMGFTVRYLAILSLLLTLTACSEPVPQDFADYVGEWTSPDMYLLIQANGSVKYKRRKPGGQVSLTGSIKGFKGHDFTVGFWMFSTTFEVSVPPHEQDGEWLMVVDDEELVRSRRMPQSTPQKGDTRSLQVRLGASALTCT</sequence>
<dbReference type="STRING" id="338963.Pcar_2459"/>
<dbReference type="HOGENOM" id="CLU_152541_0_0_7"/>
<reference evidence="2 3" key="2">
    <citation type="journal article" date="2012" name="BMC Genomics">
        <title>The genome of Pelobacter carbinolicus reveals surprising metabolic capabilities and physiological features.</title>
        <authorList>
            <person name="Aklujkar M."/>
            <person name="Haveman S.A."/>
            <person name="Didonato R.Jr."/>
            <person name="Chertkov O."/>
            <person name="Han C.S."/>
            <person name="Land M.L."/>
            <person name="Brown P."/>
            <person name="Lovley D.R."/>
        </authorList>
    </citation>
    <scope>NUCLEOTIDE SEQUENCE [LARGE SCALE GENOMIC DNA]</scope>
    <source>
        <strain evidence="3">DSM 2380 / NBRC 103641 / GraBd1</strain>
    </source>
</reference>
<reference evidence="3" key="1">
    <citation type="submission" date="2005-10" db="EMBL/GenBank/DDBJ databases">
        <title>Complete sequence of Pelobacter carbinolicus DSM 2380.</title>
        <authorList>
            <person name="Copeland A."/>
            <person name="Lucas S."/>
            <person name="Lapidus A."/>
            <person name="Barry K."/>
            <person name="Detter J.C."/>
            <person name="Glavina T."/>
            <person name="Hammon N."/>
            <person name="Israni S."/>
            <person name="Pitluck S."/>
            <person name="Chertkov O."/>
            <person name="Schmutz J."/>
            <person name="Larimer F."/>
            <person name="Land M."/>
            <person name="Kyrpides N."/>
            <person name="Ivanova N."/>
            <person name="Richardson P."/>
        </authorList>
    </citation>
    <scope>NUCLEOTIDE SEQUENCE [LARGE SCALE GENOMIC DNA]</scope>
    <source>
        <strain evidence="3">DSM 2380 / NBRC 103641 / GraBd1</strain>
    </source>
</reference>